<evidence type="ECO:0000256" key="1">
    <source>
        <dbReference type="SAM" id="MobiDB-lite"/>
    </source>
</evidence>
<sequence>MRHSLTPTAQDPNASASAGEPHAQGLSGDRRGAQDPPLSSPSLQDVPLLEVAGRHRQEARRWRACLGGTEAWVPPARSTLWAEARRWSCRDVWGILVVGRVGLSVSLSCQAQAHRSVVQGESSGWPWVRDPCPSLSSGRKLRRKM</sequence>
<proteinExistence type="predicted"/>
<comment type="caution">
    <text evidence="2">The sequence shown here is derived from an EMBL/GenBank/DDBJ whole genome shotgun (WGS) entry which is preliminary data.</text>
</comment>
<evidence type="ECO:0000313" key="3">
    <source>
        <dbReference type="Proteomes" id="UP000558488"/>
    </source>
</evidence>
<evidence type="ECO:0000313" key="2">
    <source>
        <dbReference type="EMBL" id="KAF6346942.1"/>
    </source>
</evidence>
<dbReference type="Proteomes" id="UP000558488">
    <property type="component" value="Unassembled WGS sequence"/>
</dbReference>
<feature type="region of interest" description="Disordered" evidence="1">
    <location>
        <begin position="1"/>
        <end position="49"/>
    </location>
</feature>
<name>A0A7J7XBD3_PIPKU</name>
<dbReference type="AlphaFoldDB" id="A0A7J7XBD3"/>
<gene>
    <name evidence="2" type="ORF">mPipKuh1_010672</name>
</gene>
<keyword evidence="3" id="KW-1185">Reference proteome</keyword>
<protein>
    <submittedName>
        <fullName evidence="2">Uncharacterized protein</fullName>
    </submittedName>
</protein>
<feature type="compositionally biased region" description="Polar residues" evidence="1">
    <location>
        <begin position="1"/>
        <end position="16"/>
    </location>
</feature>
<organism evidence="2 3">
    <name type="scientific">Pipistrellus kuhlii</name>
    <name type="common">Kuhl's pipistrelle</name>
    <dbReference type="NCBI Taxonomy" id="59472"/>
    <lineage>
        <taxon>Eukaryota</taxon>
        <taxon>Metazoa</taxon>
        <taxon>Chordata</taxon>
        <taxon>Craniata</taxon>
        <taxon>Vertebrata</taxon>
        <taxon>Euteleostomi</taxon>
        <taxon>Mammalia</taxon>
        <taxon>Eutheria</taxon>
        <taxon>Laurasiatheria</taxon>
        <taxon>Chiroptera</taxon>
        <taxon>Yangochiroptera</taxon>
        <taxon>Vespertilionidae</taxon>
        <taxon>Pipistrellus</taxon>
    </lineage>
</organism>
<accession>A0A7J7XBD3</accession>
<dbReference type="EMBL" id="JACAGB010000008">
    <property type="protein sequence ID" value="KAF6346942.1"/>
    <property type="molecule type" value="Genomic_DNA"/>
</dbReference>
<reference evidence="2 3" key="1">
    <citation type="journal article" date="2020" name="Nature">
        <title>Six reference-quality genomes reveal evolution of bat adaptations.</title>
        <authorList>
            <person name="Jebb D."/>
            <person name="Huang Z."/>
            <person name="Pippel M."/>
            <person name="Hughes G.M."/>
            <person name="Lavrichenko K."/>
            <person name="Devanna P."/>
            <person name="Winkler S."/>
            <person name="Jermiin L.S."/>
            <person name="Skirmuntt E.C."/>
            <person name="Katzourakis A."/>
            <person name="Burkitt-Gray L."/>
            <person name="Ray D.A."/>
            <person name="Sullivan K.A.M."/>
            <person name="Roscito J.G."/>
            <person name="Kirilenko B.M."/>
            <person name="Davalos L.M."/>
            <person name="Corthals A.P."/>
            <person name="Power M.L."/>
            <person name="Jones G."/>
            <person name="Ransome R.D."/>
            <person name="Dechmann D.K.N."/>
            <person name="Locatelli A.G."/>
            <person name="Puechmaille S.J."/>
            <person name="Fedrigo O."/>
            <person name="Jarvis E.D."/>
            <person name="Hiller M."/>
            <person name="Vernes S.C."/>
            <person name="Myers E.W."/>
            <person name="Teeling E.C."/>
        </authorList>
    </citation>
    <scope>NUCLEOTIDE SEQUENCE [LARGE SCALE GENOMIC DNA]</scope>
    <source>
        <strain evidence="2">MPipKuh1</strain>
        <tissue evidence="2">Flight muscle</tissue>
    </source>
</reference>